<dbReference type="Pfam" id="PF12833">
    <property type="entry name" value="HTH_18"/>
    <property type="match status" value="1"/>
</dbReference>
<dbReference type="PANTHER" id="PTHR46796:SF6">
    <property type="entry name" value="ARAC SUBFAMILY"/>
    <property type="match status" value="1"/>
</dbReference>
<organism evidence="5 6">
    <name type="scientific">Kaistia dalseonensis</name>
    <dbReference type="NCBI Taxonomy" id="410840"/>
    <lineage>
        <taxon>Bacteria</taxon>
        <taxon>Pseudomonadati</taxon>
        <taxon>Pseudomonadota</taxon>
        <taxon>Alphaproteobacteria</taxon>
        <taxon>Hyphomicrobiales</taxon>
        <taxon>Kaistiaceae</taxon>
        <taxon>Kaistia</taxon>
    </lineage>
</organism>
<dbReference type="InterPro" id="IPR050204">
    <property type="entry name" value="AraC_XylS_family_regulators"/>
</dbReference>
<evidence type="ECO:0000313" key="5">
    <source>
        <dbReference type="EMBL" id="MDQ0435960.1"/>
    </source>
</evidence>
<gene>
    <name evidence="5" type="ORF">QO014_000330</name>
</gene>
<sequence>MTADAARPLNPIRFNSSAIPKHDQFDAWRTFVGGAADISLVSAPESGFAADLTIWDLQSMAFMRAELPGQGYLRRYQNRQKDPVDHWCLLLTGRSESTAGGAGSWTLRMRPLGLPFDHVSEDPEMLLLYVCRDLFPGLEQALDSLPADVPDSGLARIVADYMQILARNLPRVTAAERGAVTEATRVLLAALAASNPDALAEAERTIDMTLRARIRRYIRQNLGAPDLSPDGLCRAVGISRSRLYRLFEDLGGVAAYIQRQRLLAALAALSEPDPTRTVSSVAQALAFRDLSSFSRSFKNVFGFSPSDARQAGAAGRPLLPWTMGALEREPDDFDMLLRRLQV</sequence>
<evidence type="ECO:0000259" key="4">
    <source>
        <dbReference type="PROSITE" id="PS01124"/>
    </source>
</evidence>
<dbReference type="InterPro" id="IPR018062">
    <property type="entry name" value="HTH_AraC-typ_CS"/>
</dbReference>
<keyword evidence="1" id="KW-0805">Transcription regulation</keyword>
<dbReference type="PROSITE" id="PS01124">
    <property type="entry name" value="HTH_ARAC_FAMILY_2"/>
    <property type="match status" value="1"/>
</dbReference>
<keyword evidence="6" id="KW-1185">Reference proteome</keyword>
<dbReference type="Gene3D" id="1.10.10.60">
    <property type="entry name" value="Homeodomain-like"/>
    <property type="match status" value="1"/>
</dbReference>
<keyword evidence="3" id="KW-0804">Transcription</keyword>
<protein>
    <submittedName>
        <fullName evidence="5">AraC-like DNA-binding protein</fullName>
    </submittedName>
</protein>
<evidence type="ECO:0000256" key="3">
    <source>
        <dbReference type="ARBA" id="ARBA00023163"/>
    </source>
</evidence>
<dbReference type="SUPFAM" id="SSF46689">
    <property type="entry name" value="Homeodomain-like"/>
    <property type="match status" value="1"/>
</dbReference>
<dbReference type="Proteomes" id="UP001241603">
    <property type="component" value="Unassembled WGS sequence"/>
</dbReference>
<keyword evidence="2" id="KW-0238">DNA-binding</keyword>
<evidence type="ECO:0000313" key="6">
    <source>
        <dbReference type="Proteomes" id="UP001241603"/>
    </source>
</evidence>
<dbReference type="SMART" id="SM00342">
    <property type="entry name" value="HTH_ARAC"/>
    <property type="match status" value="1"/>
</dbReference>
<dbReference type="PANTHER" id="PTHR46796">
    <property type="entry name" value="HTH-TYPE TRANSCRIPTIONAL ACTIVATOR RHAS-RELATED"/>
    <property type="match status" value="1"/>
</dbReference>
<accession>A0ABU0H0Y5</accession>
<reference evidence="5 6" key="1">
    <citation type="submission" date="2023-07" db="EMBL/GenBank/DDBJ databases">
        <title>Genomic Encyclopedia of Type Strains, Phase IV (KMG-IV): sequencing the most valuable type-strain genomes for metagenomic binning, comparative biology and taxonomic classification.</title>
        <authorList>
            <person name="Goeker M."/>
        </authorList>
    </citation>
    <scope>NUCLEOTIDE SEQUENCE [LARGE SCALE GENOMIC DNA]</scope>
    <source>
        <strain evidence="5 6">B6-8</strain>
    </source>
</reference>
<name>A0ABU0H0Y5_9HYPH</name>
<dbReference type="RefSeq" id="WP_266346910.1">
    <property type="nucleotide sequence ID" value="NZ_JAPKNG010000001.1"/>
</dbReference>
<proteinExistence type="predicted"/>
<comment type="caution">
    <text evidence="5">The sequence shown here is derived from an EMBL/GenBank/DDBJ whole genome shotgun (WGS) entry which is preliminary data.</text>
</comment>
<dbReference type="PROSITE" id="PS00041">
    <property type="entry name" value="HTH_ARAC_FAMILY_1"/>
    <property type="match status" value="1"/>
</dbReference>
<feature type="domain" description="HTH araC/xylS-type" evidence="4">
    <location>
        <begin position="212"/>
        <end position="311"/>
    </location>
</feature>
<dbReference type="InterPro" id="IPR018060">
    <property type="entry name" value="HTH_AraC"/>
</dbReference>
<evidence type="ECO:0000256" key="1">
    <source>
        <dbReference type="ARBA" id="ARBA00023015"/>
    </source>
</evidence>
<dbReference type="InterPro" id="IPR009057">
    <property type="entry name" value="Homeodomain-like_sf"/>
</dbReference>
<dbReference type="EMBL" id="JAUSVO010000001">
    <property type="protein sequence ID" value="MDQ0435960.1"/>
    <property type="molecule type" value="Genomic_DNA"/>
</dbReference>
<evidence type="ECO:0000256" key="2">
    <source>
        <dbReference type="ARBA" id="ARBA00023125"/>
    </source>
</evidence>